<dbReference type="PANTHER" id="PTHR10587:SF133">
    <property type="entry name" value="CHITIN DEACETYLASE 1-RELATED"/>
    <property type="match status" value="1"/>
</dbReference>
<feature type="domain" description="NodB homology" evidence="4">
    <location>
        <begin position="75"/>
        <end position="196"/>
    </location>
</feature>
<dbReference type="EMBL" id="ASRX01000060">
    <property type="protein sequence ID" value="EYF02501.1"/>
    <property type="molecule type" value="Genomic_DNA"/>
</dbReference>
<dbReference type="STRING" id="1192034.CAP_7123"/>
<dbReference type="RefSeq" id="WP_052376379.1">
    <property type="nucleotide sequence ID" value="NZ_ASRX01000060.1"/>
</dbReference>
<evidence type="ECO:0000313" key="5">
    <source>
        <dbReference type="EMBL" id="EYF02501.1"/>
    </source>
</evidence>
<feature type="signal peptide" evidence="3">
    <location>
        <begin position="1"/>
        <end position="18"/>
    </location>
</feature>
<dbReference type="CDD" id="cd10960">
    <property type="entry name" value="CE4_NodB_like_1"/>
    <property type="match status" value="1"/>
</dbReference>
<dbReference type="Proteomes" id="UP000019678">
    <property type="component" value="Unassembled WGS sequence"/>
</dbReference>
<dbReference type="SUPFAM" id="SSF88713">
    <property type="entry name" value="Glycoside hydrolase/deacetylase"/>
    <property type="match status" value="1"/>
</dbReference>
<dbReference type="Gene3D" id="3.20.20.370">
    <property type="entry name" value="Glycoside hydrolase/deacetylase"/>
    <property type="match status" value="1"/>
</dbReference>
<dbReference type="GO" id="GO:0005975">
    <property type="term" value="P:carbohydrate metabolic process"/>
    <property type="evidence" value="ECO:0007669"/>
    <property type="project" value="InterPro"/>
</dbReference>
<dbReference type="GO" id="GO:0016810">
    <property type="term" value="F:hydrolase activity, acting on carbon-nitrogen (but not peptide) bonds"/>
    <property type="evidence" value="ECO:0007669"/>
    <property type="project" value="InterPro"/>
</dbReference>
<gene>
    <name evidence="5" type="ORF">CAP_7123</name>
</gene>
<dbReference type="InterPro" id="IPR002509">
    <property type="entry name" value="NODB_dom"/>
</dbReference>
<evidence type="ECO:0000256" key="2">
    <source>
        <dbReference type="ARBA" id="ARBA00022801"/>
    </source>
</evidence>
<dbReference type="InterPro" id="IPR050248">
    <property type="entry name" value="Polysacc_deacetylase_ArnD"/>
</dbReference>
<proteinExistence type="predicted"/>
<dbReference type="PANTHER" id="PTHR10587">
    <property type="entry name" value="GLYCOSYL TRANSFERASE-RELATED"/>
    <property type="match status" value="1"/>
</dbReference>
<dbReference type="PROSITE" id="PS51257">
    <property type="entry name" value="PROKAR_LIPOPROTEIN"/>
    <property type="match status" value="1"/>
</dbReference>
<evidence type="ECO:0000259" key="4">
    <source>
        <dbReference type="Pfam" id="PF01522"/>
    </source>
</evidence>
<organism evidence="5 6">
    <name type="scientific">Chondromyces apiculatus DSM 436</name>
    <dbReference type="NCBI Taxonomy" id="1192034"/>
    <lineage>
        <taxon>Bacteria</taxon>
        <taxon>Pseudomonadati</taxon>
        <taxon>Myxococcota</taxon>
        <taxon>Polyangia</taxon>
        <taxon>Polyangiales</taxon>
        <taxon>Polyangiaceae</taxon>
        <taxon>Chondromyces</taxon>
    </lineage>
</organism>
<evidence type="ECO:0000256" key="3">
    <source>
        <dbReference type="SAM" id="SignalP"/>
    </source>
</evidence>
<keyword evidence="6" id="KW-1185">Reference proteome</keyword>
<dbReference type="GO" id="GO:0046872">
    <property type="term" value="F:metal ion binding"/>
    <property type="evidence" value="ECO:0007669"/>
    <property type="project" value="UniProtKB-KW"/>
</dbReference>
<dbReference type="eggNOG" id="COG0726">
    <property type="taxonomic scope" value="Bacteria"/>
</dbReference>
<keyword evidence="3" id="KW-0732">Signal</keyword>
<keyword evidence="2" id="KW-0378">Hydrolase</keyword>
<protein>
    <submittedName>
        <fullName evidence="5">Polysaccharide deacetylase</fullName>
    </submittedName>
</protein>
<comment type="caution">
    <text evidence="5">The sequence shown here is derived from an EMBL/GenBank/DDBJ whole genome shotgun (WGS) entry which is preliminary data.</text>
</comment>
<dbReference type="Pfam" id="PF01522">
    <property type="entry name" value="Polysacc_deac_1"/>
    <property type="match status" value="1"/>
</dbReference>
<dbReference type="GO" id="GO:0016020">
    <property type="term" value="C:membrane"/>
    <property type="evidence" value="ECO:0007669"/>
    <property type="project" value="TreeGrafter"/>
</dbReference>
<sequence length="371" mass="40032">MPSSRSGSIFHVALLAVAACGAPGPGDAVAPGQASGPPPVAVTPVTTAAPVAPRSANQALAVSRAAARPGSAGPIEVAVTVDDLPAHGPVPAGVTRLAIHQEFLKVFRAHAVPQVYGFLNAAKLAEHPEDRAALEAWVAAGHPLGNHTYSHPHLEQIGLDAYLGEIDRNEPLLRALMGKADERTWKVFRYPFLKEGHDLPSRNAIRAHLAGHGYRIAQVTIDFADWAWNEPYTRCMERRDEEAIKVLERAFVNYGRASLQWSDATARQTYGRPIKHVLLLHVGAFDARAMDRLLTAYEKEGVRWVSLDEALSDPVYATDTGFTATWGQSMLEQMTEAHAAPHPPYIPLPTGFLRVLCRPEYSGAVPGASAP</sequence>
<name>A0A017T1T7_9BACT</name>
<evidence type="ECO:0000313" key="6">
    <source>
        <dbReference type="Proteomes" id="UP000019678"/>
    </source>
</evidence>
<accession>A0A017T1T7</accession>
<evidence type="ECO:0000256" key="1">
    <source>
        <dbReference type="ARBA" id="ARBA00022723"/>
    </source>
</evidence>
<feature type="chain" id="PRO_5001500097" evidence="3">
    <location>
        <begin position="19"/>
        <end position="371"/>
    </location>
</feature>
<dbReference type="AlphaFoldDB" id="A0A017T1T7"/>
<dbReference type="InterPro" id="IPR011330">
    <property type="entry name" value="Glyco_hydro/deAcase_b/a-brl"/>
</dbReference>
<keyword evidence="1" id="KW-0479">Metal-binding</keyword>
<reference evidence="5 6" key="1">
    <citation type="submission" date="2013-05" db="EMBL/GenBank/DDBJ databases">
        <title>Genome assembly of Chondromyces apiculatus DSM 436.</title>
        <authorList>
            <person name="Sharma G."/>
            <person name="Khatri I."/>
            <person name="Kaur C."/>
            <person name="Mayilraj S."/>
            <person name="Subramanian S."/>
        </authorList>
    </citation>
    <scope>NUCLEOTIDE SEQUENCE [LARGE SCALE GENOMIC DNA]</scope>
    <source>
        <strain evidence="5 6">DSM 436</strain>
    </source>
</reference>